<evidence type="ECO:0008006" key="3">
    <source>
        <dbReference type="Google" id="ProtNLM"/>
    </source>
</evidence>
<name>A0ABY5DWQ0_9ACTN</name>
<keyword evidence="2" id="KW-1185">Reference proteome</keyword>
<proteinExistence type="predicted"/>
<gene>
    <name evidence="1" type="ORF">NBH00_02405</name>
</gene>
<dbReference type="Proteomes" id="UP001056035">
    <property type="component" value="Chromosome"/>
</dbReference>
<protein>
    <recommendedName>
        <fullName evidence="3">DUF4878 domain-containing protein</fullName>
    </recommendedName>
</protein>
<dbReference type="Gene3D" id="3.10.450.50">
    <property type="match status" value="1"/>
</dbReference>
<evidence type="ECO:0000313" key="1">
    <source>
        <dbReference type="EMBL" id="UTI65070.1"/>
    </source>
</evidence>
<accession>A0ABY5DWQ0</accession>
<sequence>MNGTLSRTILTIAAGGTALAGCGGGNAGVDRKDPKAVVSGYLRAVADGDTKRACALLSPAVQQHAVKLLGRPKNSGVKTCPEALSLVVAQYSGPEKQLLRDVKVTKLEVTGTTAKVRSTASGPLTLSRRGGRWSISAGLFE</sequence>
<organism evidence="1 2">
    <name type="scientific">Paraconexibacter antarcticus</name>
    <dbReference type="NCBI Taxonomy" id="2949664"/>
    <lineage>
        <taxon>Bacteria</taxon>
        <taxon>Bacillati</taxon>
        <taxon>Actinomycetota</taxon>
        <taxon>Thermoleophilia</taxon>
        <taxon>Solirubrobacterales</taxon>
        <taxon>Paraconexibacteraceae</taxon>
        <taxon>Paraconexibacter</taxon>
    </lineage>
</organism>
<reference evidence="1 2" key="1">
    <citation type="submission" date="2022-06" db="EMBL/GenBank/DDBJ databases">
        <title>Paraconexibacter antarcticus.</title>
        <authorList>
            <person name="Kim C.S."/>
        </authorList>
    </citation>
    <scope>NUCLEOTIDE SEQUENCE [LARGE SCALE GENOMIC DNA]</scope>
    <source>
        <strain evidence="1 2">02-257</strain>
    </source>
</reference>
<dbReference type="RefSeq" id="WP_254571760.1">
    <property type="nucleotide sequence ID" value="NZ_CP098502.1"/>
</dbReference>
<dbReference type="SUPFAM" id="SSF54427">
    <property type="entry name" value="NTF2-like"/>
    <property type="match status" value="1"/>
</dbReference>
<evidence type="ECO:0000313" key="2">
    <source>
        <dbReference type="Proteomes" id="UP001056035"/>
    </source>
</evidence>
<dbReference type="EMBL" id="CP098502">
    <property type="protein sequence ID" value="UTI65070.1"/>
    <property type="molecule type" value="Genomic_DNA"/>
</dbReference>
<dbReference type="InterPro" id="IPR032710">
    <property type="entry name" value="NTF2-like_dom_sf"/>
</dbReference>
<dbReference type="PROSITE" id="PS51257">
    <property type="entry name" value="PROKAR_LIPOPROTEIN"/>
    <property type="match status" value="1"/>
</dbReference>